<proteinExistence type="predicted"/>
<sequence>QSTLLINIIDNICRHEDGIIALNSLQALEFTKEIQNVDNLMNEDDIEKIVLVRMALALGRTLEQLENDRTCPNDAVDHLLQLITAAEQSQDYSHNGLHLSELLIFLMILISYKRPLEYLLEHSQAKFDNKTQSTTQFFITSFLKFHENVSNEDPLKSLTMAAFCNIFWNISRRHQYQKELKKTEEFQKLIKDIAEKKEKFESLQQVPKFIDNIEKA</sequence>
<dbReference type="AlphaFoldDB" id="A0A8S3JRB7"/>
<evidence type="ECO:0000313" key="1">
    <source>
        <dbReference type="EMBL" id="CAF5219792.1"/>
    </source>
</evidence>
<name>A0A8S3JRB7_9BILA</name>
<evidence type="ECO:0000313" key="2">
    <source>
        <dbReference type="Proteomes" id="UP000681720"/>
    </source>
</evidence>
<reference evidence="1" key="1">
    <citation type="submission" date="2021-02" db="EMBL/GenBank/DDBJ databases">
        <authorList>
            <person name="Nowell W R."/>
        </authorList>
    </citation>
    <scope>NUCLEOTIDE SEQUENCE</scope>
</reference>
<dbReference type="EMBL" id="CAJOBJ010363811">
    <property type="protein sequence ID" value="CAF5219792.1"/>
    <property type="molecule type" value="Genomic_DNA"/>
</dbReference>
<gene>
    <name evidence="1" type="ORF">GIL414_LOCUS83678</name>
</gene>
<protein>
    <submittedName>
        <fullName evidence="1">Uncharacterized protein</fullName>
    </submittedName>
</protein>
<feature type="non-terminal residue" evidence="1">
    <location>
        <position position="1"/>
    </location>
</feature>
<dbReference type="Proteomes" id="UP000681720">
    <property type="component" value="Unassembled WGS sequence"/>
</dbReference>
<organism evidence="1 2">
    <name type="scientific">Rotaria magnacalcarata</name>
    <dbReference type="NCBI Taxonomy" id="392030"/>
    <lineage>
        <taxon>Eukaryota</taxon>
        <taxon>Metazoa</taxon>
        <taxon>Spiralia</taxon>
        <taxon>Gnathifera</taxon>
        <taxon>Rotifera</taxon>
        <taxon>Eurotatoria</taxon>
        <taxon>Bdelloidea</taxon>
        <taxon>Philodinida</taxon>
        <taxon>Philodinidae</taxon>
        <taxon>Rotaria</taxon>
    </lineage>
</organism>
<feature type="non-terminal residue" evidence="1">
    <location>
        <position position="216"/>
    </location>
</feature>
<accession>A0A8S3JRB7</accession>
<comment type="caution">
    <text evidence="1">The sequence shown here is derived from an EMBL/GenBank/DDBJ whole genome shotgun (WGS) entry which is preliminary data.</text>
</comment>